<accession>A0A4R5PPW1</accession>
<name>A0A4R5PPW1_9HYPH</name>
<feature type="region of interest" description="Disordered" evidence="1">
    <location>
        <begin position="104"/>
        <end position="136"/>
    </location>
</feature>
<keyword evidence="4" id="KW-1185">Reference proteome</keyword>
<evidence type="ECO:0000313" key="4">
    <source>
        <dbReference type="Proteomes" id="UP000295131"/>
    </source>
</evidence>
<evidence type="ECO:0000256" key="2">
    <source>
        <dbReference type="SAM" id="SignalP"/>
    </source>
</evidence>
<feature type="chain" id="PRO_5021009798" evidence="2">
    <location>
        <begin position="22"/>
        <end position="203"/>
    </location>
</feature>
<dbReference type="Proteomes" id="UP000295131">
    <property type="component" value="Unassembled WGS sequence"/>
</dbReference>
<dbReference type="Gene3D" id="2.30.30.40">
    <property type="entry name" value="SH3 Domains"/>
    <property type="match status" value="1"/>
</dbReference>
<keyword evidence="2" id="KW-0732">Signal</keyword>
<comment type="caution">
    <text evidence="3">The sequence shown here is derived from an EMBL/GenBank/DDBJ whole genome shotgun (WGS) entry which is preliminary data.</text>
</comment>
<gene>
    <name evidence="3" type="ORF">E2A64_07360</name>
</gene>
<reference evidence="3 4" key="1">
    <citation type="journal article" date="2013" name="Int. J. Syst. Evol. Microbiol.">
        <title>Hoeflea suaedae sp. nov., an endophytic bacterium isolated from the root of the halophyte Suaeda maritima.</title>
        <authorList>
            <person name="Chung E.J."/>
            <person name="Park J.A."/>
            <person name="Pramanik P."/>
            <person name="Bibi F."/>
            <person name="Jeon C.O."/>
            <person name="Chung Y.R."/>
        </authorList>
    </citation>
    <scope>NUCLEOTIDE SEQUENCE [LARGE SCALE GENOMIC DNA]</scope>
    <source>
        <strain evidence="3 4">YC6898</strain>
    </source>
</reference>
<protein>
    <submittedName>
        <fullName evidence="3">SH3 domain-containing protein</fullName>
    </submittedName>
</protein>
<dbReference type="AlphaFoldDB" id="A0A4R5PPW1"/>
<dbReference type="EMBL" id="SMSI01000001">
    <property type="protein sequence ID" value="TDH38903.1"/>
    <property type="molecule type" value="Genomic_DNA"/>
</dbReference>
<dbReference type="OrthoDB" id="8457000at2"/>
<organism evidence="3 4">
    <name type="scientific">Pseudohoeflea suaedae</name>
    <dbReference type="NCBI Taxonomy" id="877384"/>
    <lineage>
        <taxon>Bacteria</taxon>
        <taxon>Pseudomonadati</taxon>
        <taxon>Pseudomonadota</taxon>
        <taxon>Alphaproteobacteria</taxon>
        <taxon>Hyphomicrobiales</taxon>
        <taxon>Rhizobiaceae</taxon>
        <taxon>Pseudohoeflea</taxon>
    </lineage>
</organism>
<feature type="signal peptide" evidence="2">
    <location>
        <begin position="1"/>
        <end position="21"/>
    </location>
</feature>
<evidence type="ECO:0000313" key="3">
    <source>
        <dbReference type="EMBL" id="TDH38903.1"/>
    </source>
</evidence>
<evidence type="ECO:0000256" key="1">
    <source>
        <dbReference type="SAM" id="MobiDB-lite"/>
    </source>
</evidence>
<sequence length="203" mass="21114">MKTLLLASALAFASFSSAALAAQSYRCGDPARGLSITIDIAPENGVGGFDGMGRGGLLTPDGQGAWVNRESGVQFIPERMPPMVVLGGAEFPCEDAAAAPSDLSGMAPPAEGERPMGETDINAPGHSLGGKLREGPGTEFPEIATLPDGMPLIIISNSHVVHDDFEWFRVALSDGRVGYQWGGALCSKRLELAGLQRMCGATN</sequence>
<proteinExistence type="predicted"/>
<dbReference type="RefSeq" id="WP_133283737.1">
    <property type="nucleotide sequence ID" value="NZ_SMSI01000001.1"/>
</dbReference>